<comment type="function">
    <text evidence="4 6">One of the primary rRNA binding proteins, it binds directly to 16S rRNA where it helps nucleate assembly of the platform of the 30S subunit by binding and bridging several RNA helices of the 16S rRNA.</text>
</comment>
<evidence type="ECO:0000313" key="9">
    <source>
        <dbReference type="EMBL" id="CUU01658.1"/>
    </source>
</evidence>
<evidence type="ECO:0000256" key="4">
    <source>
        <dbReference type="HAMAP-Rule" id="MF_01343"/>
    </source>
</evidence>
<keyword evidence="1 4" id="KW-0689">Ribosomal protein</keyword>
<dbReference type="FunFam" id="1.10.287.10:FF:000002">
    <property type="entry name" value="30S ribosomal protein S15"/>
    <property type="match status" value="1"/>
</dbReference>
<dbReference type="EMBL" id="FAOP01000002">
    <property type="protein sequence ID" value="CUU01658.1"/>
    <property type="molecule type" value="Genomic_DNA"/>
</dbReference>
<dbReference type="Proteomes" id="UP000182200">
    <property type="component" value="Unassembled WGS sequence"/>
</dbReference>
<dbReference type="CDD" id="cd00353">
    <property type="entry name" value="Ribosomal_S15p_S13e"/>
    <property type="match status" value="1"/>
</dbReference>
<dbReference type="InterPro" id="IPR009068">
    <property type="entry name" value="uS15_NS1_RNA-bd_sf"/>
</dbReference>
<organism evidence="9 10">
    <name type="scientific">Candidatus Kryptonium thompsonii</name>
    <dbReference type="NCBI Taxonomy" id="1633631"/>
    <lineage>
        <taxon>Bacteria</taxon>
        <taxon>Pseudomonadati</taxon>
        <taxon>Candidatus Kryptoniota</taxon>
        <taxon>Candidatus Kryptonium</taxon>
    </lineage>
</organism>
<dbReference type="Gene3D" id="6.10.250.3130">
    <property type="match status" value="1"/>
</dbReference>
<accession>A0A0P1MPA5</accession>
<dbReference type="GO" id="GO:0019843">
    <property type="term" value="F:rRNA binding"/>
    <property type="evidence" value="ECO:0007669"/>
    <property type="project" value="UniProtKB-UniRule"/>
</dbReference>
<dbReference type="SUPFAM" id="SSF47060">
    <property type="entry name" value="S15/NS1 RNA-binding domain"/>
    <property type="match status" value="1"/>
</dbReference>
<dbReference type="Gene3D" id="1.10.287.10">
    <property type="entry name" value="S15/NS1, RNA-binding"/>
    <property type="match status" value="1"/>
</dbReference>
<reference evidence="8 11" key="2">
    <citation type="submission" date="2015-11" db="EMBL/GenBank/DDBJ databases">
        <authorList>
            <person name="Varghese N."/>
        </authorList>
    </citation>
    <scope>NUCLEOTIDE SEQUENCE [LARGE SCALE GENOMIC DNA]</scope>
    <source>
        <strain evidence="8 11">JGI-8</strain>
    </source>
</reference>
<comment type="function">
    <text evidence="4">Forms an intersubunit bridge (bridge B4) with the 23S rRNA of the 50S subunit in the ribosome.</text>
</comment>
<dbReference type="HAMAP" id="MF_01343_B">
    <property type="entry name" value="Ribosomal_uS15_B"/>
    <property type="match status" value="1"/>
</dbReference>
<accession>A0A0P1LPD2</accession>
<feature type="compositionally biased region" description="Basic and acidic residues" evidence="7">
    <location>
        <begin position="1"/>
        <end position="23"/>
    </location>
</feature>
<accession>A0A0P1LIT9</accession>
<evidence type="ECO:0000313" key="11">
    <source>
        <dbReference type="Proteomes" id="UP000182200"/>
    </source>
</evidence>
<accession>A0A0P1LH33</accession>
<dbReference type="InterPro" id="IPR005290">
    <property type="entry name" value="Ribosomal_uS15_bac-type"/>
</dbReference>
<gene>
    <name evidence="4" type="primary">rpsO</name>
    <name evidence="9" type="ORF">JGI4_00329</name>
    <name evidence="8" type="ORF">JGI8_00521</name>
</gene>
<evidence type="ECO:0000256" key="6">
    <source>
        <dbReference type="RuleBase" id="RU004524"/>
    </source>
</evidence>
<keyword evidence="4 6" id="KW-0694">RNA-binding</keyword>
<reference evidence="9 10" key="1">
    <citation type="submission" date="2015-11" db="EMBL/GenBank/DDBJ databases">
        <authorList>
            <person name="Zhang Y."/>
            <person name="Guo Z."/>
        </authorList>
    </citation>
    <scope>NUCLEOTIDE SEQUENCE [LARGE SCALE GENOMIC DNA]</scope>
    <source>
        <strain evidence="9">JGI-4</strain>
    </source>
</reference>
<dbReference type="GO" id="GO:0006412">
    <property type="term" value="P:translation"/>
    <property type="evidence" value="ECO:0007669"/>
    <property type="project" value="UniProtKB-UniRule"/>
</dbReference>
<evidence type="ECO:0000256" key="7">
    <source>
        <dbReference type="SAM" id="MobiDB-lite"/>
    </source>
</evidence>
<dbReference type="EMBL" id="CZVI01000004">
    <property type="protein sequence ID" value="CUS81529.1"/>
    <property type="molecule type" value="Genomic_DNA"/>
</dbReference>
<evidence type="ECO:0000313" key="10">
    <source>
        <dbReference type="Proteomes" id="UP000182011"/>
    </source>
</evidence>
<dbReference type="PANTHER" id="PTHR23321">
    <property type="entry name" value="RIBOSOMAL PROTEIN S15, BACTERIAL AND ORGANELLAR"/>
    <property type="match status" value="1"/>
</dbReference>
<evidence type="ECO:0000256" key="2">
    <source>
        <dbReference type="ARBA" id="ARBA00023274"/>
    </source>
</evidence>
<feature type="region of interest" description="Disordered" evidence="7">
    <location>
        <begin position="1"/>
        <end position="24"/>
    </location>
</feature>
<sequence length="89" mass="10785">MPLTSEQKRELVRKYGKHEKDTGSPEVQIAILTARINQLAEHFEKHPKDKHSRMGLIKMIGKRRRLLRYLERTNYERYKQILEELNLRK</sequence>
<proteinExistence type="inferred from homology"/>
<dbReference type="Proteomes" id="UP000182011">
    <property type="component" value="Unassembled WGS sequence"/>
</dbReference>
<dbReference type="RefSeq" id="WP_047133894.1">
    <property type="nucleotide sequence ID" value="NZ_CZVI01000004.1"/>
</dbReference>
<evidence type="ECO:0000256" key="1">
    <source>
        <dbReference type="ARBA" id="ARBA00022980"/>
    </source>
</evidence>
<name>A0A0P1LJ11_9BACT</name>
<evidence type="ECO:0000256" key="3">
    <source>
        <dbReference type="ARBA" id="ARBA00064542"/>
    </source>
</evidence>
<dbReference type="SMART" id="SM01387">
    <property type="entry name" value="Ribosomal_S15"/>
    <property type="match status" value="1"/>
</dbReference>
<dbReference type="GO" id="GO:0003735">
    <property type="term" value="F:structural constituent of ribosome"/>
    <property type="evidence" value="ECO:0007669"/>
    <property type="project" value="InterPro"/>
</dbReference>
<accession>A0A0P1LJ11</accession>
<accession>A0A0P1P1A9</accession>
<accession>A0A0S4MRN6</accession>
<keyword evidence="11" id="KW-1185">Reference proteome</keyword>
<dbReference type="STRING" id="1633631.GCA_001442925_00331"/>
<keyword evidence="2 4" id="KW-0687">Ribonucleoprotein</keyword>
<dbReference type="PANTHER" id="PTHR23321:SF26">
    <property type="entry name" value="SMALL RIBOSOMAL SUBUNIT PROTEIN US15M"/>
    <property type="match status" value="1"/>
</dbReference>
<dbReference type="PROSITE" id="PS00362">
    <property type="entry name" value="RIBOSOMAL_S15"/>
    <property type="match status" value="1"/>
</dbReference>
<keyword evidence="4 6" id="KW-0699">rRNA-binding</keyword>
<dbReference type="NCBIfam" id="TIGR00952">
    <property type="entry name" value="S15_bact"/>
    <property type="match status" value="1"/>
</dbReference>
<accession>A0A0P1NV89</accession>
<dbReference type="GO" id="GO:0022627">
    <property type="term" value="C:cytosolic small ribosomal subunit"/>
    <property type="evidence" value="ECO:0007669"/>
    <property type="project" value="TreeGrafter"/>
</dbReference>
<evidence type="ECO:0000313" key="8">
    <source>
        <dbReference type="EMBL" id="CUS81529.1"/>
    </source>
</evidence>
<dbReference type="Pfam" id="PF00312">
    <property type="entry name" value="Ribosomal_S15"/>
    <property type="match status" value="1"/>
</dbReference>
<comment type="subunit">
    <text evidence="3 4">Part of the 30S ribosomal subunit. Forms a bridge to the 50S subunit in the 70S ribosome, contacting the 23S rRNA.</text>
</comment>
<comment type="similarity">
    <text evidence="4 5">Belongs to the universal ribosomal protein uS15 family.</text>
</comment>
<protein>
    <recommendedName>
        <fullName evidence="4">Small ribosomal subunit protein uS15</fullName>
    </recommendedName>
</protein>
<dbReference type="InterPro" id="IPR000589">
    <property type="entry name" value="Ribosomal_uS15"/>
</dbReference>
<dbReference type="AlphaFoldDB" id="A0A0P1LJ11"/>
<evidence type="ECO:0000256" key="5">
    <source>
        <dbReference type="RuleBase" id="RU003919"/>
    </source>
</evidence>